<dbReference type="EMBL" id="CYSR01000033">
    <property type="protein sequence ID" value="CUI01709.1"/>
    <property type="molecule type" value="Genomic_DNA"/>
</dbReference>
<evidence type="ECO:0000256" key="2">
    <source>
        <dbReference type="ARBA" id="ARBA00023315"/>
    </source>
</evidence>
<gene>
    <name evidence="4" type="ORF">PHA8399_03855</name>
</gene>
<dbReference type="GO" id="GO:0008080">
    <property type="term" value="F:N-acetyltransferase activity"/>
    <property type="evidence" value="ECO:0007669"/>
    <property type="project" value="TreeGrafter"/>
</dbReference>
<dbReference type="STRING" id="1396826.PHA8399_03855"/>
<sequence length="153" mass="17520">MTNLMTIRLIEQSDRESWDRLWTGYLTFYKATLPARVYDNSFARLLSADAREYRGLIAELNGEAIGIGHYLLHRDMWSVEDTCYLQDLFVDPQARGAGVGRALIGEVAKRAEAEGVSVLYWHTQEFNHTARRLYDQVAALTPFVKYDKSLSPN</sequence>
<evidence type="ECO:0000259" key="3">
    <source>
        <dbReference type="PROSITE" id="PS51186"/>
    </source>
</evidence>
<accession>A0A0P1HEA2</accession>
<dbReference type="InterPro" id="IPR000182">
    <property type="entry name" value="GNAT_dom"/>
</dbReference>
<dbReference type="Gene3D" id="3.40.630.30">
    <property type="match status" value="1"/>
</dbReference>
<feature type="domain" description="N-acetyltransferase" evidence="3">
    <location>
        <begin position="5"/>
        <end position="153"/>
    </location>
</feature>
<dbReference type="PANTHER" id="PTHR10545:SF42">
    <property type="entry name" value="ACETYLTRANSFERASE"/>
    <property type="match status" value="1"/>
</dbReference>
<dbReference type="PROSITE" id="PS51186">
    <property type="entry name" value="GNAT"/>
    <property type="match status" value="1"/>
</dbReference>
<reference evidence="4 5" key="1">
    <citation type="submission" date="2015-09" db="EMBL/GenBank/DDBJ databases">
        <authorList>
            <consortium name="Swine Surveillance"/>
        </authorList>
    </citation>
    <scope>NUCLEOTIDE SEQUENCE [LARGE SCALE GENOMIC DNA]</scope>
    <source>
        <strain evidence="4 5">CECT 8399</strain>
    </source>
</reference>
<evidence type="ECO:0000256" key="1">
    <source>
        <dbReference type="ARBA" id="ARBA00022679"/>
    </source>
</evidence>
<dbReference type="Proteomes" id="UP000051326">
    <property type="component" value="Unassembled WGS sequence"/>
</dbReference>
<evidence type="ECO:0000313" key="5">
    <source>
        <dbReference type="Proteomes" id="UP000051326"/>
    </source>
</evidence>
<name>A0A0P1HEA2_9RHOB</name>
<keyword evidence="2" id="KW-0012">Acyltransferase</keyword>
<evidence type="ECO:0000313" key="4">
    <source>
        <dbReference type="EMBL" id="CUI01709.1"/>
    </source>
</evidence>
<protein>
    <submittedName>
        <fullName evidence="4">Putative acetyltransferase</fullName>
    </submittedName>
</protein>
<dbReference type="InterPro" id="IPR016181">
    <property type="entry name" value="Acyl_CoA_acyltransferase"/>
</dbReference>
<organism evidence="4 5">
    <name type="scientific">Leisingera aquaemixtae</name>
    <dbReference type="NCBI Taxonomy" id="1396826"/>
    <lineage>
        <taxon>Bacteria</taxon>
        <taxon>Pseudomonadati</taxon>
        <taxon>Pseudomonadota</taxon>
        <taxon>Alphaproteobacteria</taxon>
        <taxon>Rhodobacterales</taxon>
        <taxon>Roseobacteraceae</taxon>
        <taxon>Leisingera</taxon>
    </lineage>
</organism>
<dbReference type="PANTHER" id="PTHR10545">
    <property type="entry name" value="DIAMINE N-ACETYLTRANSFERASE"/>
    <property type="match status" value="1"/>
</dbReference>
<dbReference type="InterPro" id="IPR051016">
    <property type="entry name" value="Diverse_Substrate_AcTransf"/>
</dbReference>
<keyword evidence="1 4" id="KW-0808">Transferase</keyword>
<dbReference type="RefSeq" id="WP_058287706.1">
    <property type="nucleotide sequence ID" value="NZ_CYSR01000033.1"/>
</dbReference>
<proteinExistence type="predicted"/>
<dbReference type="Pfam" id="PF00583">
    <property type="entry name" value="Acetyltransf_1"/>
    <property type="match status" value="1"/>
</dbReference>
<dbReference type="CDD" id="cd04301">
    <property type="entry name" value="NAT_SF"/>
    <property type="match status" value="1"/>
</dbReference>
<dbReference type="AlphaFoldDB" id="A0A0P1HEA2"/>
<dbReference type="SUPFAM" id="SSF55729">
    <property type="entry name" value="Acyl-CoA N-acyltransferases (Nat)"/>
    <property type="match status" value="1"/>
</dbReference>